<dbReference type="RefSeq" id="WP_050741766.1">
    <property type="nucleotide sequence ID" value="NZ_LGYO01000063.1"/>
</dbReference>
<accession>A0A0L6TXW0</accession>
<dbReference type="Proteomes" id="UP000036873">
    <property type="component" value="Unassembled WGS sequence"/>
</dbReference>
<keyword evidence="2" id="KW-1185">Reference proteome</keyword>
<organism evidence="1 2">
    <name type="scientific">Acetobacterium bakii</name>
    <dbReference type="NCBI Taxonomy" id="52689"/>
    <lineage>
        <taxon>Bacteria</taxon>
        <taxon>Bacillati</taxon>
        <taxon>Bacillota</taxon>
        <taxon>Clostridia</taxon>
        <taxon>Eubacteriales</taxon>
        <taxon>Eubacteriaceae</taxon>
        <taxon>Acetobacterium</taxon>
    </lineage>
</organism>
<evidence type="ECO:0000313" key="2">
    <source>
        <dbReference type="Proteomes" id="UP000036873"/>
    </source>
</evidence>
<dbReference type="AlphaFoldDB" id="A0A0L6TXW0"/>
<dbReference type="OrthoDB" id="5359740at2"/>
<dbReference type="EMBL" id="LGYO01000063">
    <property type="protein sequence ID" value="KNZ40395.1"/>
    <property type="molecule type" value="Genomic_DNA"/>
</dbReference>
<protein>
    <submittedName>
        <fullName evidence="1">Uncharacterized protein</fullName>
    </submittedName>
</protein>
<gene>
    <name evidence="1" type="ORF">AKG39_17890</name>
</gene>
<name>A0A0L6TXW0_9FIRM</name>
<reference evidence="2" key="1">
    <citation type="submission" date="2015-07" db="EMBL/GenBank/DDBJ databases">
        <title>Draft genome sequence of Acetobacterium bakii DSM 8293, a potential psychrophilic chemical producer through syngas fermentation.</title>
        <authorList>
            <person name="Song Y."/>
            <person name="Hwang S."/>
            <person name="Cho B.-K."/>
        </authorList>
    </citation>
    <scope>NUCLEOTIDE SEQUENCE [LARGE SCALE GENOMIC DNA]</scope>
    <source>
        <strain evidence="2">DSM 8239</strain>
    </source>
</reference>
<sequence>MCNEYLMALDDWVLGHAKASACPHFRQDVEEEWVAEELISCYNCKYRRWTQTGIQCLKL</sequence>
<evidence type="ECO:0000313" key="1">
    <source>
        <dbReference type="EMBL" id="KNZ40395.1"/>
    </source>
</evidence>
<comment type="caution">
    <text evidence="1">The sequence shown here is derived from an EMBL/GenBank/DDBJ whole genome shotgun (WGS) entry which is preliminary data.</text>
</comment>
<dbReference type="STRING" id="52689.AKG39_17890"/>
<proteinExistence type="predicted"/>